<evidence type="ECO:0000313" key="3">
    <source>
        <dbReference type="Proteomes" id="UP000003340"/>
    </source>
</evidence>
<dbReference type="EMBL" id="ACEC01000101">
    <property type="protein sequence ID" value="EEG29469.1"/>
    <property type="molecule type" value="Genomic_DNA"/>
</dbReference>
<dbReference type="eggNOG" id="COG5551">
    <property type="taxonomic scope" value="Bacteria"/>
</dbReference>
<accession>C0EGD8</accession>
<dbReference type="Pfam" id="PF10040">
    <property type="entry name" value="CRISPR_Cas6"/>
    <property type="match status" value="1"/>
</dbReference>
<gene>
    <name evidence="2" type="ORF">CLOSTMETH_02931</name>
</gene>
<name>C0EGD8_9FIRM</name>
<dbReference type="CDD" id="cd21141">
    <property type="entry name" value="Cas6_III-like"/>
    <property type="match status" value="1"/>
</dbReference>
<reference evidence="2 3" key="1">
    <citation type="submission" date="2009-01" db="EMBL/GenBank/DDBJ databases">
        <authorList>
            <person name="Fulton L."/>
            <person name="Clifton S."/>
            <person name="Fulton B."/>
            <person name="Xu J."/>
            <person name="Minx P."/>
            <person name="Pepin K.H."/>
            <person name="Johnson M."/>
            <person name="Bhonagiri V."/>
            <person name="Nash W.E."/>
            <person name="Mardis E.R."/>
            <person name="Wilson R.K."/>
        </authorList>
    </citation>
    <scope>NUCLEOTIDE SEQUENCE [LARGE SCALE GENOMIC DNA]</scope>
    <source>
        <strain evidence="2 3">DSM 5476</strain>
    </source>
</reference>
<dbReference type="AlphaFoldDB" id="C0EGD8"/>
<comment type="caution">
    <text evidence="2">The sequence shown here is derived from an EMBL/GenBank/DDBJ whole genome shotgun (WGS) entry which is preliminary data.</text>
</comment>
<proteinExistence type="predicted"/>
<organism evidence="2 3">
    <name type="scientific">[Clostridium] methylpentosum DSM 5476</name>
    <dbReference type="NCBI Taxonomy" id="537013"/>
    <lineage>
        <taxon>Bacteria</taxon>
        <taxon>Bacillati</taxon>
        <taxon>Bacillota</taxon>
        <taxon>Clostridia</taxon>
        <taxon>Eubacteriales</taxon>
        <taxon>Oscillospiraceae</taxon>
        <taxon>Oscillospiraceae incertae sedis</taxon>
    </lineage>
</organism>
<protein>
    <submittedName>
        <fullName evidence="2">Putative CRISPR-associated endoribonuclease Cas6</fullName>
    </submittedName>
</protein>
<feature type="domain" description="CRISPR-associated protein Cas6 C-terminal" evidence="1">
    <location>
        <begin position="125"/>
        <end position="239"/>
    </location>
</feature>
<dbReference type="HOGENOM" id="CLU_063836_2_0_9"/>
<dbReference type="STRING" id="537013.CLOSTMETH_02931"/>
<dbReference type="Gene3D" id="3.30.70.1900">
    <property type="match status" value="1"/>
</dbReference>
<evidence type="ECO:0000313" key="2">
    <source>
        <dbReference type="EMBL" id="EEG29469.1"/>
    </source>
</evidence>
<reference evidence="2 3" key="2">
    <citation type="submission" date="2009-02" db="EMBL/GenBank/DDBJ databases">
        <title>Draft genome sequence of Clostridium methylpentosum (DSM 5476).</title>
        <authorList>
            <person name="Sudarsanam P."/>
            <person name="Ley R."/>
            <person name="Guruge J."/>
            <person name="Turnbaugh P.J."/>
            <person name="Mahowald M."/>
            <person name="Liep D."/>
            <person name="Gordon J."/>
        </authorList>
    </citation>
    <scope>NUCLEOTIDE SEQUENCE [LARGE SCALE GENOMIC DNA]</scope>
    <source>
        <strain evidence="2 3">DSM 5476</strain>
    </source>
</reference>
<evidence type="ECO:0000259" key="1">
    <source>
        <dbReference type="Pfam" id="PF10040"/>
    </source>
</evidence>
<dbReference type="InterPro" id="IPR019267">
    <property type="entry name" value="CRISPR-assoc_Cas6_C"/>
</dbReference>
<dbReference type="Proteomes" id="UP000003340">
    <property type="component" value="Unassembled WGS sequence"/>
</dbReference>
<sequence length="253" mass="29219">MKLTLRDEAGRRLLPEYAYALYSDLMESIPQEYAQRLHEEAEMRPVSHFLVPDRNQPGRGEFFLSLYEEEALDAFAPVLLHKTQFELHKYGCRLNVERMERETVDLDEMTHRCFDLAELPTSYVLHFLSPAAFRSQEEYVLYPTAELILKSAMSRFQLLGSGMDAVDQNALEQMAKRARITDYTLYSRRYRVKDTTVYGFTGWVRMTIRGPLPLRQLLRLYMTALPCTGLGLKTAMGMGGCSVEEYFPSANPK</sequence>
<keyword evidence="3" id="KW-1185">Reference proteome</keyword>